<protein>
    <recommendedName>
        <fullName evidence="2">Nudix hydrolase domain-containing protein</fullName>
    </recommendedName>
</protein>
<keyword evidence="1" id="KW-0378">Hydrolase</keyword>
<dbReference type="PROSITE" id="PS00893">
    <property type="entry name" value="NUDIX_BOX"/>
    <property type="match status" value="1"/>
</dbReference>
<feature type="domain" description="Nudix hydrolase" evidence="2">
    <location>
        <begin position="1"/>
        <end position="144"/>
    </location>
</feature>
<sequence>MKIRTVSLCLIRRDDQILVEEIVDEVLKKRLYRPIGGTVEHGENSKQTVIREVMEEIGAEIEEPKLSFVIENIFEYLEETGHEIDFIYEAQLRDRKLYNQEHINGLEGESKYNAVWKPIIGFLNNQHEKLIPDGLLELLLNQHKENISNIKHTSTT</sequence>
<accession>A0A161S751</accession>
<dbReference type="STRING" id="1007103.GCA_000213315_03483"/>
<organism evidence="3 4">
    <name type="scientific">Paenibacillus elgii</name>
    <dbReference type="NCBI Taxonomy" id="189691"/>
    <lineage>
        <taxon>Bacteria</taxon>
        <taxon>Bacillati</taxon>
        <taxon>Bacillota</taxon>
        <taxon>Bacilli</taxon>
        <taxon>Bacillales</taxon>
        <taxon>Paenibacillaceae</taxon>
        <taxon>Paenibacillus</taxon>
    </lineage>
</organism>
<name>A0A161S751_9BACL</name>
<dbReference type="RefSeq" id="WP_063179558.1">
    <property type="nucleotide sequence ID" value="NZ_LQRA01000046.1"/>
</dbReference>
<dbReference type="InterPro" id="IPR020084">
    <property type="entry name" value="NUDIX_hydrolase_CS"/>
</dbReference>
<dbReference type="EMBL" id="LQRA01000046">
    <property type="protein sequence ID" value="KZE80904.1"/>
    <property type="molecule type" value="Genomic_DNA"/>
</dbReference>
<dbReference type="Pfam" id="PF00293">
    <property type="entry name" value="NUDIX"/>
    <property type="match status" value="1"/>
</dbReference>
<evidence type="ECO:0000256" key="1">
    <source>
        <dbReference type="ARBA" id="ARBA00022801"/>
    </source>
</evidence>
<dbReference type="InterPro" id="IPR015797">
    <property type="entry name" value="NUDIX_hydrolase-like_dom_sf"/>
</dbReference>
<dbReference type="OrthoDB" id="7376250at2"/>
<dbReference type="SUPFAM" id="SSF55811">
    <property type="entry name" value="Nudix"/>
    <property type="match status" value="1"/>
</dbReference>
<dbReference type="PROSITE" id="PS51462">
    <property type="entry name" value="NUDIX"/>
    <property type="match status" value="1"/>
</dbReference>
<gene>
    <name evidence="3" type="ORF">AV654_11180</name>
</gene>
<dbReference type="Gene3D" id="3.90.79.10">
    <property type="entry name" value="Nucleoside Triphosphate Pyrophosphohydrolase"/>
    <property type="match status" value="1"/>
</dbReference>
<keyword evidence="4" id="KW-1185">Reference proteome</keyword>
<dbReference type="AlphaFoldDB" id="A0A161S751"/>
<evidence type="ECO:0000259" key="2">
    <source>
        <dbReference type="PROSITE" id="PS51462"/>
    </source>
</evidence>
<evidence type="ECO:0000313" key="3">
    <source>
        <dbReference type="EMBL" id="KZE80904.1"/>
    </source>
</evidence>
<dbReference type="InterPro" id="IPR000086">
    <property type="entry name" value="NUDIX_hydrolase_dom"/>
</dbReference>
<proteinExistence type="predicted"/>
<reference evidence="4" key="1">
    <citation type="submission" date="2016-01" db="EMBL/GenBank/DDBJ databases">
        <title>Draft genome of Chromobacterium sp. F49.</title>
        <authorList>
            <person name="Hong K.W."/>
        </authorList>
    </citation>
    <scope>NUCLEOTIDE SEQUENCE [LARGE SCALE GENOMIC DNA]</scope>
    <source>
        <strain evidence="4">M63</strain>
    </source>
</reference>
<dbReference type="CDD" id="cd04688">
    <property type="entry name" value="NUDIX_Hydrolase"/>
    <property type="match status" value="1"/>
</dbReference>
<comment type="caution">
    <text evidence="3">The sequence shown here is derived from an EMBL/GenBank/DDBJ whole genome shotgun (WGS) entry which is preliminary data.</text>
</comment>
<evidence type="ECO:0000313" key="4">
    <source>
        <dbReference type="Proteomes" id="UP000076563"/>
    </source>
</evidence>
<dbReference type="Proteomes" id="UP000076563">
    <property type="component" value="Unassembled WGS sequence"/>
</dbReference>
<dbReference type="GO" id="GO:0016787">
    <property type="term" value="F:hydrolase activity"/>
    <property type="evidence" value="ECO:0007669"/>
    <property type="project" value="UniProtKB-KW"/>
</dbReference>